<keyword evidence="13" id="KW-0520">NAD</keyword>
<keyword evidence="11" id="KW-0408">Iron</keyword>
<evidence type="ECO:0000313" key="20">
    <source>
        <dbReference type="EMBL" id="PAV27266.1"/>
    </source>
</evidence>
<evidence type="ECO:0000259" key="16">
    <source>
        <dbReference type="PROSITE" id="PS51085"/>
    </source>
</evidence>
<dbReference type="InterPro" id="IPR006656">
    <property type="entry name" value="Mopterin_OxRdtase"/>
</dbReference>
<dbReference type="SUPFAM" id="SSF50692">
    <property type="entry name" value="ADC-like"/>
    <property type="match status" value="1"/>
</dbReference>
<feature type="domain" description="2Fe-2S ferredoxin-type" evidence="16">
    <location>
        <begin position="20"/>
        <end position="98"/>
    </location>
</feature>
<evidence type="ECO:0000256" key="4">
    <source>
        <dbReference type="ARBA" id="ARBA00007023"/>
    </source>
</evidence>
<dbReference type="AlphaFoldDB" id="A0A2A2I7G9"/>
<dbReference type="Gene3D" id="3.30.70.20">
    <property type="match status" value="1"/>
</dbReference>
<dbReference type="GO" id="GO:0008863">
    <property type="term" value="F:formate dehydrogenase (NAD+) activity"/>
    <property type="evidence" value="ECO:0007669"/>
    <property type="project" value="InterPro"/>
</dbReference>
<dbReference type="EMBL" id="NMPM01000008">
    <property type="protein sequence ID" value="PAV27266.1"/>
    <property type="molecule type" value="Genomic_DNA"/>
</dbReference>
<dbReference type="PROSITE" id="PS51839">
    <property type="entry name" value="4FE4S_HC3"/>
    <property type="match status" value="1"/>
</dbReference>
<dbReference type="InterPro" id="IPR006478">
    <property type="entry name" value="Formate_DH_asu"/>
</dbReference>
<dbReference type="Pfam" id="PF00384">
    <property type="entry name" value="Molybdopterin"/>
    <property type="match status" value="1"/>
</dbReference>
<dbReference type="InterPro" id="IPR017896">
    <property type="entry name" value="4Fe4S_Fe-S-bd"/>
</dbReference>
<dbReference type="Gene3D" id="3.40.50.740">
    <property type="match status" value="1"/>
</dbReference>
<evidence type="ECO:0000256" key="15">
    <source>
        <dbReference type="ARBA" id="ARBA00034078"/>
    </source>
</evidence>
<organism evidence="20 21">
    <name type="scientific">Tamilnaduibacter salinus</name>
    <dbReference type="NCBI Taxonomy" id="1484056"/>
    <lineage>
        <taxon>Bacteria</taxon>
        <taxon>Pseudomonadati</taxon>
        <taxon>Pseudomonadota</taxon>
        <taxon>Gammaproteobacteria</taxon>
        <taxon>Pseudomonadales</taxon>
        <taxon>Marinobacteraceae</taxon>
        <taxon>Tamilnaduibacter</taxon>
    </lineage>
</organism>
<dbReference type="GO" id="GO:0015942">
    <property type="term" value="P:formate metabolic process"/>
    <property type="evidence" value="ECO:0007669"/>
    <property type="project" value="InterPro"/>
</dbReference>
<keyword evidence="6" id="KW-0001">2Fe-2S</keyword>
<dbReference type="Pfam" id="PF12838">
    <property type="entry name" value="Fer4_7"/>
    <property type="match status" value="1"/>
</dbReference>
<dbReference type="InterPro" id="IPR006963">
    <property type="entry name" value="Mopterin_OxRdtase_4Fe-4S_dom"/>
</dbReference>
<dbReference type="Gene3D" id="3.10.20.740">
    <property type="match status" value="1"/>
</dbReference>
<dbReference type="InterPro" id="IPR006657">
    <property type="entry name" value="MoPterin_dinucl-bd_dom"/>
</dbReference>
<dbReference type="InterPro" id="IPR041924">
    <property type="entry name" value="Formate_Dh-H_N"/>
</dbReference>
<dbReference type="PROSITE" id="PS00198">
    <property type="entry name" value="4FE4S_FER_1"/>
    <property type="match status" value="1"/>
</dbReference>
<sequence length="953" mass="104872">MLGYFDPATDAGTPPVESTEQVRLTIDGQSVTVPEGTSVMRAAALAGISIPKLCATESLEAFGSCRLCLVAIEGKRGTPAACTTPVAEGMTVRTDTERVQRLRRQVMELYMSDHPPEYLSRSDRSDCELQDRVAQVGLETVRYGFEGRNHLDAEVDDSNPYFQFDPAKCIVCSRCVRACDEVQGTFALTIQGRGFDSTVAASQDDDFIDSECVSCGACVQACPTDALLEKSIIEEGLPDHSVRTTCAYCGVGCSFKAEMKGERLIRMVPDQDGHANHGHSCVKGRFAFGYATHPDRLTTPMIRNHIDEPWREVGWEEAIDFAARRLKTIQAEHGRESIGGITSSRCTNEETYLVQKLVRAGFGNNNTDTCARVCHSPTGYGLKMTLGESAGTQTFDSVMHSDVILVIGANPTDAHPVFASQVRRRLRQGATLIVADPRAIDLLYTPHADPGLHLPLKPGTNVALINAMAHVVVTEGLEDQAFIDQRCDPDAFQRWRRFISEERHSPEATESETGVPADRLREAARLFGTAGNASIYYGLGVSEHSQGSTMVMGIANLAMATGNIGREGVGVNPLRGQNNVQGSCDMGSFPHELPGYQHVGLEDVRHSFELDWGVTIDDEAGLRIPNMLDAAIDGDFRGLYVQGEDIAQSDPNTQHVEAALRSLDCLIVQDLFLNETAKFAHVLLPGSSFLEKDGTFTNAERRINRVRQAMTPLAGKADWEITQDLSNALGYPMHYSHPSEIMDEIARLTPTFRGVSFEKIDRLGSIQWPCNDEHPEGTPIMHETDFPIGLGRFAVTEYVPTTERSNSRYPLLLTTGRILSQYNVGAQTRRTRNDTWHAEDVLDLHPQDAEDRGIRDGDWVGITSRTGSTVLHAVVSERMPPGVVYTTFHHPVSGANVITTDNSDWATNCPEYKVTAVQVEKVHQPSRWQQRHEADDRQQRAFLTGSLAVPEDE</sequence>
<dbReference type="PIRSF" id="PIRSF036643">
    <property type="entry name" value="FDH_alpha"/>
    <property type="match status" value="1"/>
</dbReference>
<dbReference type="Pfam" id="PF13510">
    <property type="entry name" value="Fer2_4"/>
    <property type="match status" value="1"/>
</dbReference>
<evidence type="ECO:0000259" key="17">
    <source>
        <dbReference type="PROSITE" id="PS51379"/>
    </source>
</evidence>
<evidence type="ECO:0000256" key="7">
    <source>
        <dbReference type="ARBA" id="ARBA00022723"/>
    </source>
</evidence>
<dbReference type="FunFam" id="3.30.70.20:FF:000035">
    <property type="entry name" value="Iron hydrogenase 1"/>
    <property type="match status" value="1"/>
</dbReference>
<dbReference type="Gene3D" id="2.40.40.20">
    <property type="match status" value="1"/>
</dbReference>
<dbReference type="Gene3D" id="3.40.228.10">
    <property type="entry name" value="Dimethylsulfoxide Reductase, domain 2"/>
    <property type="match status" value="1"/>
</dbReference>
<dbReference type="GO" id="GO:0051539">
    <property type="term" value="F:4 iron, 4 sulfur cluster binding"/>
    <property type="evidence" value="ECO:0007669"/>
    <property type="project" value="UniProtKB-KW"/>
</dbReference>
<comment type="caution">
    <text evidence="20">The sequence shown here is derived from an EMBL/GenBank/DDBJ whole genome shotgun (WGS) entry which is preliminary data.</text>
</comment>
<accession>A0A2A2I7G9</accession>
<evidence type="ECO:0000256" key="14">
    <source>
        <dbReference type="ARBA" id="ARBA00023136"/>
    </source>
</evidence>
<keyword evidence="8" id="KW-0677">Repeat</keyword>
<gene>
    <name evidence="20" type="ORF">CF392_02120</name>
</gene>
<keyword evidence="10" id="KW-0560">Oxidoreductase</keyword>
<dbReference type="InterPro" id="IPR019574">
    <property type="entry name" value="NADH_UbQ_OxRdtase_Gsu_4Fe4S-bd"/>
</dbReference>
<evidence type="ECO:0000256" key="8">
    <source>
        <dbReference type="ARBA" id="ARBA00022737"/>
    </source>
</evidence>
<dbReference type="SMART" id="SM00926">
    <property type="entry name" value="Molybdop_Fe4S4"/>
    <property type="match status" value="1"/>
</dbReference>
<dbReference type="GO" id="GO:0022904">
    <property type="term" value="P:respiratory electron transport chain"/>
    <property type="evidence" value="ECO:0007669"/>
    <property type="project" value="TreeGrafter"/>
</dbReference>
<comment type="subcellular location">
    <subcellularLocation>
        <location evidence="2">Membrane</location>
    </subcellularLocation>
</comment>
<evidence type="ECO:0000256" key="6">
    <source>
        <dbReference type="ARBA" id="ARBA00022714"/>
    </source>
</evidence>
<protein>
    <submittedName>
        <fullName evidence="20">Formate dehydrogenase subunit alpha</fullName>
    </submittedName>
</protein>
<dbReference type="Gene3D" id="2.20.25.90">
    <property type="entry name" value="ADC-like domains"/>
    <property type="match status" value="1"/>
</dbReference>
<dbReference type="GO" id="GO:0016020">
    <property type="term" value="C:membrane"/>
    <property type="evidence" value="ECO:0007669"/>
    <property type="project" value="UniProtKB-SubCell"/>
</dbReference>
<evidence type="ECO:0000256" key="1">
    <source>
        <dbReference type="ARBA" id="ARBA00001966"/>
    </source>
</evidence>
<dbReference type="PANTHER" id="PTHR43105">
    <property type="entry name" value="RESPIRATORY NITRATE REDUCTASE"/>
    <property type="match status" value="1"/>
</dbReference>
<dbReference type="GO" id="GO:0046872">
    <property type="term" value="F:metal ion binding"/>
    <property type="evidence" value="ECO:0007669"/>
    <property type="project" value="UniProtKB-KW"/>
</dbReference>
<comment type="similarity">
    <text evidence="4">In the C-terminal section; belongs to the prokaryotic molybdopterin-containing oxidoreductase family.</text>
</comment>
<dbReference type="CDD" id="cd00508">
    <property type="entry name" value="MopB_CT_Fdh-Nap-like"/>
    <property type="match status" value="1"/>
</dbReference>
<evidence type="ECO:0000256" key="9">
    <source>
        <dbReference type="ARBA" id="ARBA00022967"/>
    </source>
</evidence>
<comment type="similarity">
    <text evidence="3">Belongs to the complex I 75 kDa subunit family.</text>
</comment>
<dbReference type="PROSITE" id="PS51379">
    <property type="entry name" value="4FE4S_FER_2"/>
    <property type="match status" value="2"/>
</dbReference>
<keyword evidence="5" id="KW-0004">4Fe-4S</keyword>
<comment type="cofactor">
    <cofactor evidence="1">
        <name>[4Fe-4S] cluster</name>
        <dbReference type="ChEBI" id="CHEBI:49883"/>
    </cofactor>
</comment>
<keyword evidence="7" id="KW-0479">Metal-binding</keyword>
<dbReference type="InterPro" id="IPR001041">
    <property type="entry name" value="2Fe-2S_ferredoxin-type"/>
</dbReference>
<keyword evidence="9" id="KW-1278">Translocase</keyword>
<dbReference type="InterPro" id="IPR006655">
    <property type="entry name" value="Mopterin_OxRdtase_prok_CS"/>
</dbReference>
<dbReference type="GO" id="GO:0043546">
    <property type="term" value="F:molybdopterin cofactor binding"/>
    <property type="evidence" value="ECO:0007669"/>
    <property type="project" value="InterPro"/>
</dbReference>
<comment type="cofactor">
    <cofactor evidence="15">
        <name>[2Fe-2S] cluster</name>
        <dbReference type="ChEBI" id="CHEBI:190135"/>
    </cofactor>
</comment>
<dbReference type="InterPro" id="IPR009010">
    <property type="entry name" value="Asp_de-COase-like_dom_sf"/>
</dbReference>
<dbReference type="SUPFAM" id="SSF54292">
    <property type="entry name" value="2Fe-2S ferredoxin-like"/>
    <property type="match status" value="1"/>
</dbReference>
<dbReference type="SMART" id="SM00929">
    <property type="entry name" value="NADH-G_4Fe-4S_3"/>
    <property type="match status" value="1"/>
</dbReference>
<feature type="domain" description="4Fe-4S His(Cys)3-ligated-type" evidence="19">
    <location>
        <begin position="98"/>
        <end position="137"/>
    </location>
</feature>
<evidence type="ECO:0000256" key="10">
    <source>
        <dbReference type="ARBA" id="ARBA00023002"/>
    </source>
</evidence>
<dbReference type="GO" id="GO:0003954">
    <property type="term" value="F:NADH dehydrogenase activity"/>
    <property type="evidence" value="ECO:0007669"/>
    <property type="project" value="TreeGrafter"/>
</dbReference>
<evidence type="ECO:0000256" key="5">
    <source>
        <dbReference type="ARBA" id="ARBA00022485"/>
    </source>
</evidence>
<reference evidence="20 21" key="1">
    <citation type="submission" date="2017-07" db="EMBL/GenBank/DDBJ databases">
        <title>Tamlnaduibacter salinus (Mi-7) genome sequencing.</title>
        <authorList>
            <person name="Verma A."/>
            <person name="Krishnamurthi S."/>
        </authorList>
    </citation>
    <scope>NUCLEOTIDE SEQUENCE [LARGE SCALE GENOMIC DNA]</scope>
    <source>
        <strain evidence="20 21">Mi-7</strain>
    </source>
</reference>
<dbReference type="NCBIfam" id="TIGR01591">
    <property type="entry name" value="Fdh-alpha"/>
    <property type="match status" value="1"/>
</dbReference>
<dbReference type="FunFam" id="2.20.25.90:FF:000001">
    <property type="entry name" value="Formate dehydrogenase subunit alpha"/>
    <property type="match status" value="1"/>
</dbReference>
<keyword evidence="21" id="KW-1185">Reference proteome</keyword>
<dbReference type="GO" id="GO:0051537">
    <property type="term" value="F:2 iron, 2 sulfur cluster binding"/>
    <property type="evidence" value="ECO:0007669"/>
    <property type="project" value="UniProtKB-KW"/>
</dbReference>
<dbReference type="InterPro" id="IPR050123">
    <property type="entry name" value="Prok_molybdopt-oxidoreductase"/>
</dbReference>
<dbReference type="PROSITE" id="PS00932">
    <property type="entry name" value="MOLYBDOPTERIN_PROK_3"/>
    <property type="match status" value="1"/>
</dbReference>
<evidence type="ECO:0000313" key="21">
    <source>
        <dbReference type="Proteomes" id="UP000218332"/>
    </source>
</evidence>
<dbReference type="GO" id="GO:1990204">
    <property type="term" value="C:oxidoreductase complex"/>
    <property type="evidence" value="ECO:0007669"/>
    <property type="project" value="UniProtKB-ARBA"/>
</dbReference>
<evidence type="ECO:0000259" key="19">
    <source>
        <dbReference type="PROSITE" id="PS51839"/>
    </source>
</evidence>
<dbReference type="Pfam" id="PF01568">
    <property type="entry name" value="Molydop_binding"/>
    <property type="match status" value="1"/>
</dbReference>
<evidence type="ECO:0000259" key="18">
    <source>
        <dbReference type="PROSITE" id="PS51669"/>
    </source>
</evidence>
<evidence type="ECO:0000256" key="11">
    <source>
        <dbReference type="ARBA" id="ARBA00023004"/>
    </source>
</evidence>
<dbReference type="FunFam" id="3.10.20.740:FF:000004">
    <property type="entry name" value="NADH-quinone oxidoreductase"/>
    <property type="match status" value="1"/>
</dbReference>
<dbReference type="PROSITE" id="PS51085">
    <property type="entry name" value="2FE2S_FER_2"/>
    <property type="match status" value="1"/>
</dbReference>
<name>A0A2A2I7G9_9GAMM</name>
<dbReference type="Proteomes" id="UP000218332">
    <property type="component" value="Unassembled WGS sequence"/>
</dbReference>
<feature type="domain" description="4Fe-4S ferredoxin-type" evidence="17">
    <location>
        <begin position="204"/>
        <end position="232"/>
    </location>
</feature>
<dbReference type="InterPro" id="IPR036010">
    <property type="entry name" value="2Fe-2S_ferredoxin-like_sf"/>
</dbReference>
<keyword evidence="14" id="KW-0472">Membrane</keyword>
<feature type="domain" description="4Fe-4S Mo/W bis-MGD-type" evidence="18">
    <location>
        <begin position="239"/>
        <end position="295"/>
    </location>
</feature>
<proteinExistence type="inferred from homology"/>
<evidence type="ECO:0000256" key="3">
    <source>
        <dbReference type="ARBA" id="ARBA00005404"/>
    </source>
</evidence>
<evidence type="ECO:0000256" key="2">
    <source>
        <dbReference type="ARBA" id="ARBA00004370"/>
    </source>
</evidence>
<feature type="domain" description="4Fe-4S ferredoxin-type" evidence="17">
    <location>
        <begin position="160"/>
        <end position="191"/>
    </location>
</feature>
<dbReference type="PROSITE" id="PS51669">
    <property type="entry name" value="4FE4S_MOW_BIS_MGD"/>
    <property type="match status" value="1"/>
</dbReference>
<keyword evidence="12" id="KW-0411">Iron-sulfur</keyword>
<evidence type="ECO:0000256" key="13">
    <source>
        <dbReference type="ARBA" id="ARBA00023027"/>
    </source>
</evidence>
<evidence type="ECO:0000256" key="12">
    <source>
        <dbReference type="ARBA" id="ARBA00023014"/>
    </source>
</evidence>
<dbReference type="SUPFAM" id="SSF53706">
    <property type="entry name" value="Formate dehydrogenase/DMSO reductase, domains 1-3"/>
    <property type="match status" value="1"/>
</dbReference>
<dbReference type="PANTHER" id="PTHR43105:SF14">
    <property type="entry name" value="FORMATE DEHYDROGENASE H"/>
    <property type="match status" value="1"/>
</dbReference>
<dbReference type="CDD" id="cd02753">
    <property type="entry name" value="MopB_Formate-Dh-H"/>
    <property type="match status" value="1"/>
</dbReference>
<dbReference type="RefSeq" id="WP_095609810.1">
    <property type="nucleotide sequence ID" value="NZ_NMPM01000008.1"/>
</dbReference>
<dbReference type="SUPFAM" id="SSF54862">
    <property type="entry name" value="4Fe-4S ferredoxins"/>
    <property type="match status" value="1"/>
</dbReference>
<dbReference type="Pfam" id="PF04879">
    <property type="entry name" value="Molybdop_Fe4S4"/>
    <property type="match status" value="1"/>
</dbReference>
<dbReference type="InterPro" id="IPR017900">
    <property type="entry name" value="4Fe4S_Fe_S_CS"/>
</dbReference>